<comment type="caution">
    <text evidence="1">The sequence shown here is derived from an EMBL/GenBank/DDBJ whole genome shotgun (WGS) entry which is preliminary data.</text>
</comment>
<protein>
    <submittedName>
        <fullName evidence="1">Uncharacterized protein DUF4861</fullName>
    </submittedName>
</protein>
<reference evidence="1 2" key="1">
    <citation type="submission" date="2018-09" db="EMBL/GenBank/DDBJ databases">
        <title>Genomic Encyclopedia of Archaeal and Bacterial Type Strains, Phase II (KMG-II): from individual species to whole genera.</title>
        <authorList>
            <person name="Goeker M."/>
        </authorList>
    </citation>
    <scope>NUCLEOTIDE SEQUENCE [LARGE SCALE GENOMIC DNA]</scope>
    <source>
        <strain evidence="1 2">DSM 21950</strain>
    </source>
</reference>
<dbReference type="EMBL" id="RAPQ01000010">
    <property type="protein sequence ID" value="RKD99787.1"/>
    <property type="molecule type" value="Genomic_DNA"/>
</dbReference>
<proteinExistence type="predicted"/>
<dbReference type="Proteomes" id="UP000284531">
    <property type="component" value="Unassembled WGS sequence"/>
</dbReference>
<dbReference type="OrthoDB" id="846806at2"/>
<evidence type="ECO:0000313" key="1">
    <source>
        <dbReference type="EMBL" id="RKD99787.1"/>
    </source>
</evidence>
<organism evidence="1 2">
    <name type="scientific">Marinifilum flexuosum</name>
    <dbReference type="NCBI Taxonomy" id="1117708"/>
    <lineage>
        <taxon>Bacteria</taxon>
        <taxon>Pseudomonadati</taxon>
        <taxon>Bacteroidota</taxon>
        <taxon>Bacteroidia</taxon>
        <taxon>Marinilabiliales</taxon>
        <taxon>Marinifilaceae</taxon>
    </lineage>
</organism>
<dbReference type="InterPro" id="IPR032342">
    <property type="entry name" value="DUF4861"/>
</dbReference>
<name>A0A419WWF7_9BACT</name>
<sequence length="415" mass="47055">MRKVNLPLVNLLVLICLVQCKGVSNSSNPLKNEMIAEQELSISNPLNKDRIMVPVEIKLSGLKAEMQIDSESSLLVCLADSVIPSQLDDLNGDGNKDELSFQLDIKKDSNLKVKICKVSKEVASKYVFESGVHAQMGLKNGKKPFIIKDSIFSESGDLYKETMHHGPALESEHIAYRMYFDDRSSIDVYGKMHYRLELDTTKWYSNDEFIANEYGGDILFVKNTMGVGSLRMWDGKESQNIKATKGRYAVIRSRGPVRSVIDMCTMGVDGNTELLSRMMIYAGHREMIYRAYLPKEMNAEFCTGVRKIIGADVRINKEAGYISLWGTDYPRINHEKYPQVTVGLGVVVPKQWQSNLFMEDELNHLIGIQSKDSFIEYYIAASWNQERNGIQTADEMEEYMKNLSLRANASLQISY</sequence>
<accession>A0A419WWF7</accession>
<dbReference type="AlphaFoldDB" id="A0A419WWF7"/>
<keyword evidence="2" id="KW-1185">Reference proteome</keyword>
<dbReference type="Pfam" id="PF16153">
    <property type="entry name" value="DUF4861"/>
    <property type="match status" value="1"/>
</dbReference>
<gene>
    <name evidence="1" type="ORF">BXY64_2768</name>
</gene>
<evidence type="ECO:0000313" key="2">
    <source>
        <dbReference type="Proteomes" id="UP000284531"/>
    </source>
</evidence>